<dbReference type="AlphaFoldDB" id="A0A3D9JU32"/>
<keyword evidence="1" id="KW-1133">Transmembrane helix</keyword>
<name>A0A3D9JU32_9BACL</name>
<evidence type="ECO:0000313" key="3">
    <source>
        <dbReference type="Proteomes" id="UP000256977"/>
    </source>
</evidence>
<gene>
    <name evidence="2" type="ORF">DFP98_109193</name>
</gene>
<evidence type="ECO:0000313" key="2">
    <source>
        <dbReference type="EMBL" id="RED77582.1"/>
    </source>
</evidence>
<sequence>MYNLVMKDLKLGVSPFFFFLPLLTGALMLIPGWIYLLVPLYFCWLTIPNMFAGLKVQNDLIFTTMMPVTKKDMVKARVAVIVLLELLHLVIAMIFGIFTLRLYPEMIYYFFAPNMGFWGICFVMLALFNLTFIPIYYKTAYKYGNATIASITVAMLFALIAQWVGIQNSYVADIFVGSGMNDTALHASIFTAGVLIFIASTIVAYRIGVRRFQKVEAQ</sequence>
<proteinExistence type="predicted"/>
<dbReference type="OrthoDB" id="2849101at2"/>
<keyword evidence="1" id="KW-0472">Membrane</keyword>
<feature type="transmembrane region" description="Helical" evidence="1">
    <location>
        <begin position="115"/>
        <end position="136"/>
    </location>
</feature>
<evidence type="ECO:0000256" key="1">
    <source>
        <dbReference type="SAM" id="Phobius"/>
    </source>
</evidence>
<reference evidence="2 3" key="1">
    <citation type="submission" date="2018-07" db="EMBL/GenBank/DDBJ databases">
        <title>Genomic Encyclopedia of Type Strains, Phase III (KMG-III): the genomes of soil and plant-associated and newly described type strains.</title>
        <authorList>
            <person name="Whitman W."/>
        </authorList>
    </citation>
    <scope>NUCLEOTIDE SEQUENCE [LARGE SCALE GENOMIC DNA]</scope>
    <source>
        <strain evidence="2 3">CECT 7287</strain>
    </source>
</reference>
<feature type="transmembrane region" description="Helical" evidence="1">
    <location>
        <begin position="184"/>
        <end position="205"/>
    </location>
</feature>
<feature type="transmembrane region" description="Helical" evidence="1">
    <location>
        <begin position="78"/>
        <end position="103"/>
    </location>
</feature>
<organism evidence="2 3">
    <name type="scientific">Cohnella phaseoli</name>
    <dbReference type="NCBI Taxonomy" id="456490"/>
    <lineage>
        <taxon>Bacteria</taxon>
        <taxon>Bacillati</taxon>
        <taxon>Bacillota</taxon>
        <taxon>Bacilli</taxon>
        <taxon>Bacillales</taxon>
        <taxon>Paenibacillaceae</taxon>
        <taxon>Cohnella</taxon>
    </lineage>
</organism>
<comment type="caution">
    <text evidence="2">The sequence shown here is derived from an EMBL/GenBank/DDBJ whole genome shotgun (WGS) entry which is preliminary data.</text>
</comment>
<dbReference type="InterPro" id="IPR025699">
    <property type="entry name" value="ABC2_memb-like"/>
</dbReference>
<dbReference type="Pfam" id="PF13346">
    <property type="entry name" value="ABC2_membrane_5"/>
    <property type="match status" value="1"/>
</dbReference>
<protein>
    <submittedName>
        <fullName evidence="2">ABC-2 family transporter</fullName>
    </submittedName>
</protein>
<keyword evidence="3" id="KW-1185">Reference proteome</keyword>
<feature type="transmembrane region" description="Helical" evidence="1">
    <location>
        <begin position="143"/>
        <end position="164"/>
    </location>
</feature>
<feature type="transmembrane region" description="Helical" evidence="1">
    <location>
        <begin position="12"/>
        <end position="30"/>
    </location>
</feature>
<accession>A0A3D9JU32</accession>
<dbReference type="Proteomes" id="UP000256977">
    <property type="component" value="Unassembled WGS sequence"/>
</dbReference>
<dbReference type="RefSeq" id="WP_116061190.1">
    <property type="nucleotide sequence ID" value="NZ_QRDZ01000009.1"/>
</dbReference>
<keyword evidence="1" id="KW-0812">Transmembrane</keyword>
<dbReference type="EMBL" id="QRDZ01000009">
    <property type="protein sequence ID" value="RED77582.1"/>
    <property type="molecule type" value="Genomic_DNA"/>
</dbReference>